<dbReference type="HOGENOM" id="CLU_147114_2_1_1"/>
<evidence type="ECO:0000256" key="3">
    <source>
        <dbReference type="ARBA" id="ARBA00011589"/>
    </source>
</evidence>
<evidence type="ECO:0000256" key="5">
    <source>
        <dbReference type="ARBA" id="ARBA00022946"/>
    </source>
</evidence>
<dbReference type="AlphaFoldDB" id="A0A084AIY4"/>
<name>A0A084AIY4_STACB</name>
<dbReference type="CDD" id="cd20267">
    <property type="entry name" value="Complex1_LYR_LYRM7"/>
    <property type="match status" value="1"/>
</dbReference>
<keyword evidence="6" id="KW-0496">Mitochondrion</keyword>
<evidence type="ECO:0000256" key="1">
    <source>
        <dbReference type="ARBA" id="ARBA00004305"/>
    </source>
</evidence>
<evidence type="ECO:0000256" key="6">
    <source>
        <dbReference type="ARBA" id="ARBA00023128"/>
    </source>
</evidence>
<accession>A0A084AIY4</accession>
<evidence type="ECO:0000256" key="8">
    <source>
        <dbReference type="ARBA" id="ARBA00025268"/>
    </source>
</evidence>
<dbReference type="OrthoDB" id="529194at2759"/>
<comment type="similarity">
    <text evidence="2">Belongs to the complex I LYR family. MZM1 subfamily.</text>
</comment>
<dbReference type="GO" id="GO:0044183">
    <property type="term" value="F:protein folding chaperone"/>
    <property type="evidence" value="ECO:0007669"/>
    <property type="project" value="TreeGrafter"/>
</dbReference>
<dbReference type="EMBL" id="KL648706">
    <property type="protein sequence ID" value="KEY65263.1"/>
    <property type="molecule type" value="Genomic_DNA"/>
</dbReference>
<evidence type="ECO:0000256" key="7">
    <source>
        <dbReference type="ARBA" id="ARBA00023186"/>
    </source>
</evidence>
<reference evidence="10 11" key="1">
    <citation type="journal article" date="2014" name="BMC Genomics">
        <title>Comparative genome sequencing reveals chemotype-specific gene clusters in the toxigenic black mold Stachybotrys.</title>
        <authorList>
            <person name="Semeiks J."/>
            <person name="Borek D."/>
            <person name="Otwinowski Z."/>
            <person name="Grishin N.V."/>
        </authorList>
    </citation>
    <scope>NUCLEOTIDE SEQUENCE [LARGE SCALE GENOMIC DNA]</scope>
    <source>
        <strain evidence="11">CBS 109288 / IBT 7711</strain>
    </source>
</reference>
<dbReference type="Proteomes" id="UP000028045">
    <property type="component" value="Unassembled WGS sequence"/>
</dbReference>
<evidence type="ECO:0000313" key="11">
    <source>
        <dbReference type="Proteomes" id="UP000028045"/>
    </source>
</evidence>
<dbReference type="PANTHER" id="PTHR46749:SF1">
    <property type="entry name" value="COMPLEX III ASSEMBLY FACTOR LYRM7"/>
    <property type="match status" value="1"/>
</dbReference>
<comment type="subcellular location">
    <subcellularLocation>
        <location evidence="1">Mitochondrion matrix</location>
    </subcellularLocation>
</comment>
<protein>
    <recommendedName>
        <fullName evidence="4">Mitochondrial zinc maintenance protein 1, mitochondrial</fullName>
    </recommendedName>
</protein>
<comment type="subunit">
    <text evidence="3">Interacts with RIP1.</text>
</comment>
<dbReference type="GO" id="GO:0005759">
    <property type="term" value="C:mitochondrial matrix"/>
    <property type="evidence" value="ECO:0007669"/>
    <property type="project" value="UniProtKB-SubCell"/>
</dbReference>
<keyword evidence="5" id="KW-0809">Transit peptide</keyword>
<keyword evidence="11" id="KW-1185">Reference proteome</keyword>
<evidence type="ECO:0000256" key="9">
    <source>
        <dbReference type="SAM" id="MobiDB-lite"/>
    </source>
</evidence>
<dbReference type="InterPro" id="IPR050435">
    <property type="entry name" value="MZM1/LYRM7"/>
</dbReference>
<gene>
    <name evidence="10" type="ORF">S7711_01781</name>
</gene>
<evidence type="ECO:0000256" key="2">
    <source>
        <dbReference type="ARBA" id="ARBA00009949"/>
    </source>
</evidence>
<evidence type="ECO:0000256" key="4">
    <source>
        <dbReference type="ARBA" id="ARBA00015108"/>
    </source>
</evidence>
<proteinExistence type="inferred from homology"/>
<evidence type="ECO:0000313" key="10">
    <source>
        <dbReference type="EMBL" id="KEY65263.1"/>
    </source>
</evidence>
<dbReference type="InterPro" id="IPR045298">
    <property type="entry name" value="Complex1_LYR_LYRM7"/>
</dbReference>
<keyword evidence="7" id="KW-0143">Chaperone</keyword>
<sequence length="108" mass="11688">MATAAYRDLWRAARIAFQGDARMLSGAHSQIRQSFRSTADLGPSGSVQAIEHARDVAKFLRENVVQGKRVDGEQDTFKLRIHEHTERGDNESIKMAGSGAAAGGCGCK</sequence>
<dbReference type="GO" id="GO:0034551">
    <property type="term" value="P:mitochondrial respiratory chain complex III assembly"/>
    <property type="evidence" value="ECO:0007669"/>
    <property type="project" value="InterPro"/>
</dbReference>
<dbReference type="PANTHER" id="PTHR46749">
    <property type="entry name" value="COMPLEX III ASSEMBLY FACTOR LYRM7"/>
    <property type="match status" value="1"/>
</dbReference>
<feature type="region of interest" description="Disordered" evidence="9">
    <location>
        <begin position="88"/>
        <end position="108"/>
    </location>
</feature>
<comment type="function">
    <text evidence="8">Assembly factor required for Rieske Fe-S protein RIP1 incorporation into the cytochrome b-c1 (CIII) complex. Functions as a chaperone, binding to this subunit within the mitochondrial matrix and stabilizing it prior to its translocation and insertion into the late CIII dimeric intermediate within the mitochondrial inner membrane. Modulates the mitochondrial matrix zinc pool.</text>
</comment>
<organism evidence="10 11">
    <name type="scientific">Stachybotrys chartarum (strain CBS 109288 / IBT 7711)</name>
    <name type="common">Toxic black mold</name>
    <name type="synonym">Stilbospora chartarum</name>
    <dbReference type="NCBI Taxonomy" id="1280523"/>
    <lineage>
        <taxon>Eukaryota</taxon>
        <taxon>Fungi</taxon>
        <taxon>Dikarya</taxon>
        <taxon>Ascomycota</taxon>
        <taxon>Pezizomycotina</taxon>
        <taxon>Sordariomycetes</taxon>
        <taxon>Hypocreomycetidae</taxon>
        <taxon>Hypocreales</taxon>
        <taxon>Stachybotryaceae</taxon>
        <taxon>Stachybotrys</taxon>
    </lineage>
</organism>